<dbReference type="Proteomes" id="UP000291933">
    <property type="component" value="Unassembled WGS sequence"/>
</dbReference>
<evidence type="ECO:0000313" key="2">
    <source>
        <dbReference type="Proteomes" id="UP000291933"/>
    </source>
</evidence>
<dbReference type="Gene3D" id="1.10.10.10">
    <property type="entry name" value="Winged helix-like DNA-binding domain superfamily/Winged helix DNA-binding domain"/>
    <property type="match status" value="1"/>
</dbReference>
<sequence>MLDDANSFLCSIKESPLTTEASPMALLTSPVRREIMQILGNLPVASTADEPRTRAEGLTASELGDRIGLHATTVRFHVDQLLGGGLLLAHDVKVSVGRPRRHYVANPGSITTSEPGTYRLLAGLLADSFLDAQSEGVPQTAEEAAAQWVERNRDKFVPEGLGLSPAKTPGHFLAKAGALVDVLQTWGYTTKLSTTDDGQTVELGLNDCPIRELAQVNPGVACGVHRGLIQATMATLGEDRAAIGLVPFIEPDLCIARVSTARNFRHQEEQ</sequence>
<evidence type="ECO:0000313" key="1">
    <source>
        <dbReference type="EMBL" id="TBT93066.1"/>
    </source>
</evidence>
<dbReference type="EMBL" id="SDMR01000019">
    <property type="protein sequence ID" value="TBT93066.1"/>
    <property type="molecule type" value="Genomic_DNA"/>
</dbReference>
<comment type="caution">
    <text evidence="1">The sequence shown here is derived from an EMBL/GenBank/DDBJ whole genome shotgun (WGS) entry which is preliminary data.</text>
</comment>
<protein>
    <submittedName>
        <fullName evidence="1">Transcriptional regulator</fullName>
    </submittedName>
</protein>
<dbReference type="InterPro" id="IPR036388">
    <property type="entry name" value="WH-like_DNA-bd_sf"/>
</dbReference>
<name>A0A4Q9KKA3_PROTD</name>
<organism evidence="1 2">
    <name type="scientific">Propioniciclava tarda</name>
    <dbReference type="NCBI Taxonomy" id="433330"/>
    <lineage>
        <taxon>Bacteria</taxon>
        <taxon>Bacillati</taxon>
        <taxon>Actinomycetota</taxon>
        <taxon>Actinomycetes</taxon>
        <taxon>Propionibacteriales</taxon>
        <taxon>Propionibacteriaceae</taxon>
        <taxon>Propioniciclava</taxon>
    </lineage>
</organism>
<dbReference type="AlphaFoldDB" id="A0A4Q9KKA3"/>
<proteinExistence type="predicted"/>
<dbReference type="Pfam" id="PF12840">
    <property type="entry name" value="HTH_20"/>
    <property type="match status" value="1"/>
</dbReference>
<keyword evidence="2" id="KW-1185">Reference proteome</keyword>
<accession>A0A4Q9KKA3</accession>
<dbReference type="OrthoDB" id="3399802at2"/>
<reference evidence="1 2" key="1">
    <citation type="submission" date="2019-01" db="EMBL/GenBank/DDBJ databases">
        <title>Lactibacter flavus gen. nov., sp. nov., a novel bacterium of the family Propionibacteriaceae isolated from raw milk and dairy products.</title>
        <authorList>
            <person name="Huptas C."/>
            <person name="Wenning M."/>
            <person name="Breitenwieser F."/>
            <person name="Doll E."/>
            <person name="Von Neubeck M."/>
            <person name="Busse H.-J."/>
            <person name="Scherer S."/>
        </authorList>
    </citation>
    <scope>NUCLEOTIDE SEQUENCE [LARGE SCALE GENOMIC DNA]</scope>
    <source>
        <strain evidence="1 2">DSM 22130</strain>
    </source>
</reference>
<dbReference type="InterPro" id="IPR036390">
    <property type="entry name" value="WH_DNA-bd_sf"/>
</dbReference>
<gene>
    <name evidence="1" type="ORF">ET996_12545</name>
</gene>
<dbReference type="SUPFAM" id="SSF46785">
    <property type="entry name" value="Winged helix' DNA-binding domain"/>
    <property type="match status" value="1"/>
</dbReference>